<proteinExistence type="predicted"/>
<dbReference type="EMBL" id="AMCI01006243">
    <property type="protein sequence ID" value="EJW94659.1"/>
    <property type="molecule type" value="Genomic_DNA"/>
</dbReference>
<protein>
    <submittedName>
        <fullName evidence="1">Uncharacterized protein</fullName>
    </submittedName>
</protein>
<dbReference type="AlphaFoldDB" id="J9G580"/>
<name>J9G580_9ZZZZ</name>
<gene>
    <name evidence="1" type="ORF">EVA_17235</name>
</gene>
<comment type="caution">
    <text evidence="1">The sequence shown here is derived from an EMBL/GenBank/DDBJ whole genome shotgun (WGS) entry which is preliminary data.</text>
</comment>
<evidence type="ECO:0000313" key="1">
    <source>
        <dbReference type="EMBL" id="EJW94659.1"/>
    </source>
</evidence>
<sequence>MERCLLLMVDSRAHTTRRLVLLGIRWSIIRAGFSWFNMSRLSRGLRLSRRDSTSSRQ</sequence>
<accession>J9G580</accession>
<reference evidence="1" key="1">
    <citation type="journal article" date="2012" name="PLoS ONE">
        <title>Gene sets for utilization of primary and secondary nutrition supplies in the distal gut of endangered iberian lynx.</title>
        <authorList>
            <person name="Alcaide M."/>
            <person name="Messina E."/>
            <person name="Richter M."/>
            <person name="Bargiela R."/>
            <person name="Peplies J."/>
            <person name="Huws S.A."/>
            <person name="Newbold C.J."/>
            <person name="Golyshin P.N."/>
            <person name="Simon M.A."/>
            <person name="Lopez G."/>
            <person name="Yakimov M.M."/>
            <person name="Ferrer M."/>
        </authorList>
    </citation>
    <scope>NUCLEOTIDE SEQUENCE</scope>
</reference>
<organism evidence="1">
    <name type="scientific">gut metagenome</name>
    <dbReference type="NCBI Taxonomy" id="749906"/>
    <lineage>
        <taxon>unclassified sequences</taxon>
        <taxon>metagenomes</taxon>
        <taxon>organismal metagenomes</taxon>
    </lineage>
</organism>